<dbReference type="GO" id="GO:0000294">
    <property type="term" value="P:nuclear-transcribed mRNA catabolic process, RNase MRP-dependent"/>
    <property type="evidence" value="ECO:0007669"/>
    <property type="project" value="TreeGrafter"/>
</dbReference>
<evidence type="ECO:0000256" key="2">
    <source>
        <dbReference type="ARBA" id="ARBA00022694"/>
    </source>
</evidence>
<feature type="region of interest" description="Disordered" evidence="4">
    <location>
        <begin position="1"/>
        <end position="74"/>
    </location>
</feature>
<sequence>MAKKRASDGKVKLQRATATPREPADLNKTPPGAQRSVPSSRTIETQVTEDSGPQVQVQPTTTTRSKPQKRPRLPNHVTITKRPIHHPAAPAPFSCSVSPKTLYISPTTPFIPTLKRIGKLLSEIQKRAQQSSASSQHNARFQNRGRGNPLLPNGRLNAADVEKDIVEGSLGGGGDGAEVVYLKATGRAIERALQIGMHFQGEDDCRVRVEMGSVRAIDDVEIRRKRGGDAEEGGGTTESEEDGSKKSAKKRKWEDDTPETRVRTLSSITIGISLK</sequence>
<dbReference type="Proteomes" id="UP000799753">
    <property type="component" value="Unassembled WGS sequence"/>
</dbReference>
<accession>A0A6A6S6E7</accession>
<feature type="region of interest" description="Disordered" evidence="4">
    <location>
        <begin position="125"/>
        <end position="155"/>
    </location>
</feature>
<evidence type="ECO:0000256" key="3">
    <source>
        <dbReference type="ARBA" id="ARBA00023242"/>
    </source>
</evidence>
<dbReference type="GO" id="GO:0006364">
    <property type="term" value="P:rRNA processing"/>
    <property type="evidence" value="ECO:0007669"/>
    <property type="project" value="TreeGrafter"/>
</dbReference>
<dbReference type="EMBL" id="MU006780">
    <property type="protein sequence ID" value="KAF2643205.1"/>
    <property type="molecule type" value="Genomic_DNA"/>
</dbReference>
<dbReference type="InterPro" id="IPR014612">
    <property type="entry name" value="Pop7/Rpp20"/>
</dbReference>
<dbReference type="Gene3D" id="3.30.110.20">
    <property type="entry name" value="Alba-like domain"/>
    <property type="match status" value="1"/>
</dbReference>
<evidence type="ECO:0000313" key="5">
    <source>
        <dbReference type="EMBL" id="KAF2643205.1"/>
    </source>
</evidence>
<gene>
    <name evidence="5" type="ORF">P280DRAFT_421824</name>
</gene>
<evidence type="ECO:0000256" key="1">
    <source>
        <dbReference type="ARBA" id="ARBA00004123"/>
    </source>
</evidence>
<feature type="region of interest" description="Disordered" evidence="4">
    <location>
        <begin position="225"/>
        <end position="262"/>
    </location>
</feature>
<evidence type="ECO:0000313" key="6">
    <source>
        <dbReference type="Proteomes" id="UP000799753"/>
    </source>
</evidence>
<proteinExistence type="predicted"/>
<dbReference type="GO" id="GO:0001682">
    <property type="term" value="P:tRNA 5'-leader removal"/>
    <property type="evidence" value="ECO:0007669"/>
    <property type="project" value="InterPro"/>
</dbReference>
<feature type="compositionally biased region" description="Low complexity" evidence="4">
    <location>
        <begin position="53"/>
        <end position="63"/>
    </location>
</feature>
<dbReference type="InterPro" id="IPR036882">
    <property type="entry name" value="Alba-like_dom_sf"/>
</dbReference>
<reference evidence="5" key="1">
    <citation type="journal article" date="2020" name="Stud. Mycol.">
        <title>101 Dothideomycetes genomes: a test case for predicting lifestyles and emergence of pathogens.</title>
        <authorList>
            <person name="Haridas S."/>
            <person name="Albert R."/>
            <person name="Binder M."/>
            <person name="Bloem J."/>
            <person name="Labutti K."/>
            <person name="Salamov A."/>
            <person name="Andreopoulos B."/>
            <person name="Baker S."/>
            <person name="Barry K."/>
            <person name="Bills G."/>
            <person name="Bluhm B."/>
            <person name="Cannon C."/>
            <person name="Castanera R."/>
            <person name="Culley D."/>
            <person name="Daum C."/>
            <person name="Ezra D."/>
            <person name="Gonzalez J."/>
            <person name="Henrissat B."/>
            <person name="Kuo A."/>
            <person name="Liang C."/>
            <person name="Lipzen A."/>
            <person name="Lutzoni F."/>
            <person name="Magnuson J."/>
            <person name="Mondo S."/>
            <person name="Nolan M."/>
            <person name="Ohm R."/>
            <person name="Pangilinan J."/>
            <person name="Park H.-J."/>
            <person name="Ramirez L."/>
            <person name="Alfaro M."/>
            <person name="Sun H."/>
            <person name="Tritt A."/>
            <person name="Yoshinaga Y."/>
            <person name="Zwiers L.-H."/>
            <person name="Turgeon B."/>
            <person name="Goodwin S."/>
            <person name="Spatafora J."/>
            <person name="Crous P."/>
            <person name="Grigoriev I."/>
        </authorList>
    </citation>
    <scope>NUCLEOTIDE SEQUENCE</scope>
    <source>
        <strain evidence="5">CBS 473.64</strain>
    </source>
</reference>
<dbReference type="InterPro" id="IPR020241">
    <property type="entry name" value="RNase_P/MRP_Pop7_fungi"/>
</dbReference>
<feature type="compositionally biased region" description="Polar residues" evidence="4">
    <location>
        <begin position="36"/>
        <end position="51"/>
    </location>
</feature>
<comment type="subcellular location">
    <subcellularLocation>
        <location evidence="1">Nucleus</location>
    </subcellularLocation>
</comment>
<keyword evidence="3" id="KW-0539">Nucleus</keyword>
<dbReference type="Pfam" id="PF12328">
    <property type="entry name" value="Rpp20"/>
    <property type="match status" value="1"/>
</dbReference>
<dbReference type="GO" id="GO:0034965">
    <property type="term" value="P:intronic box C/D snoRNA processing"/>
    <property type="evidence" value="ECO:0007669"/>
    <property type="project" value="TreeGrafter"/>
</dbReference>
<organism evidence="5 6">
    <name type="scientific">Massarina eburnea CBS 473.64</name>
    <dbReference type="NCBI Taxonomy" id="1395130"/>
    <lineage>
        <taxon>Eukaryota</taxon>
        <taxon>Fungi</taxon>
        <taxon>Dikarya</taxon>
        <taxon>Ascomycota</taxon>
        <taxon>Pezizomycotina</taxon>
        <taxon>Dothideomycetes</taxon>
        <taxon>Pleosporomycetidae</taxon>
        <taxon>Pleosporales</taxon>
        <taxon>Massarineae</taxon>
        <taxon>Massarinaceae</taxon>
        <taxon>Massarina</taxon>
    </lineage>
</organism>
<protein>
    <submittedName>
        <fullName evidence="5">Uncharacterized protein</fullName>
    </submittedName>
</protein>
<keyword evidence="6" id="KW-1185">Reference proteome</keyword>
<dbReference type="PANTHER" id="PTHR28256">
    <property type="entry name" value="RIBONUCLEASES P/MRP PROTEIN SUBUNIT POP7"/>
    <property type="match status" value="1"/>
</dbReference>
<dbReference type="GO" id="GO:0004526">
    <property type="term" value="F:ribonuclease P activity"/>
    <property type="evidence" value="ECO:0007669"/>
    <property type="project" value="TreeGrafter"/>
</dbReference>
<feature type="compositionally biased region" description="Basic and acidic residues" evidence="4">
    <location>
        <begin position="252"/>
        <end position="262"/>
    </location>
</feature>
<evidence type="ECO:0000256" key="4">
    <source>
        <dbReference type="SAM" id="MobiDB-lite"/>
    </source>
</evidence>
<feature type="compositionally biased region" description="Basic and acidic residues" evidence="4">
    <location>
        <begin position="1"/>
        <end position="11"/>
    </location>
</feature>
<dbReference type="GO" id="GO:0000171">
    <property type="term" value="F:ribonuclease MRP activity"/>
    <property type="evidence" value="ECO:0007669"/>
    <property type="project" value="TreeGrafter"/>
</dbReference>
<dbReference type="PANTHER" id="PTHR28256:SF1">
    <property type="entry name" value="RIBONUCLEASES P_MRP PROTEIN SUBUNIT POP7"/>
    <property type="match status" value="1"/>
</dbReference>
<dbReference type="GO" id="GO:0000172">
    <property type="term" value="C:ribonuclease MRP complex"/>
    <property type="evidence" value="ECO:0007669"/>
    <property type="project" value="InterPro"/>
</dbReference>
<dbReference type="GO" id="GO:0003723">
    <property type="term" value="F:RNA binding"/>
    <property type="evidence" value="ECO:0007669"/>
    <property type="project" value="TreeGrafter"/>
</dbReference>
<name>A0A6A6S6E7_9PLEO</name>
<dbReference type="AlphaFoldDB" id="A0A6A6S6E7"/>
<keyword evidence="2" id="KW-0819">tRNA processing</keyword>
<dbReference type="GO" id="GO:0005655">
    <property type="term" value="C:nucleolar ribonuclease P complex"/>
    <property type="evidence" value="ECO:0007669"/>
    <property type="project" value="InterPro"/>
</dbReference>
<dbReference type="OrthoDB" id="5416589at2759"/>